<proteinExistence type="predicted"/>
<gene>
    <name evidence="2" type="ORF">ACFQJ7_16725</name>
</gene>
<feature type="compositionally biased region" description="Polar residues" evidence="1">
    <location>
        <begin position="1"/>
        <end position="15"/>
    </location>
</feature>
<dbReference type="AlphaFoldDB" id="A0ABD5X8W9"/>
<dbReference type="InterPro" id="IPR011009">
    <property type="entry name" value="Kinase-like_dom_sf"/>
</dbReference>
<dbReference type="Proteomes" id="UP001596414">
    <property type="component" value="Unassembled WGS sequence"/>
</dbReference>
<protein>
    <recommendedName>
        <fullName evidence="4">Protein kinase domain-containing protein</fullName>
    </recommendedName>
</protein>
<organism evidence="2 3">
    <name type="scientific">Halovenus rubra</name>
    <dbReference type="NCBI Taxonomy" id="869890"/>
    <lineage>
        <taxon>Archaea</taxon>
        <taxon>Methanobacteriati</taxon>
        <taxon>Methanobacteriota</taxon>
        <taxon>Stenosarchaea group</taxon>
        <taxon>Halobacteria</taxon>
        <taxon>Halobacteriales</taxon>
        <taxon>Haloarculaceae</taxon>
        <taxon>Halovenus</taxon>
    </lineage>
</organism>
<comment type="caution">
    <text evidence="2">The sequence shown here is derived from an EMBL/GenBank/DDBJ whole genome shotgun (WGS) entry which is preliminary data.</text>
</comment>
<dbReference type="RefSeq" id="WP_267635704.1">
    <property type="nucleotide sequence ID" value="NZ_JAODIY010000001.1"/>
</dbReference>
<name>A0ABD5X8W9_9EURY</name>
<dbReference type="Gene3D" id="1.10.510.10">
    <property type="entry name" value="Transferase(Phosphotransferase) domain 1"/>
    <property type="match status" value="1"/>
</dbReference>
<feature type="region of interest" description="Disordered" evidence="1">
    <location>
        <begin position="176"/>
        <end position="207"/>
    </location>
</feature>
<dbReference type="SUPFAM" id="SSF56112">
    <property type="entry name" value="Protein kinase-like (PK-like)"/>
    <property type="match status" value="1"/>
</dbReference>
<evidence type="ECO:0000256" key="1">
    <source>
        <dbReference type="SAM" id="MobiDB-lite"/>
    </source>
</evidence>
<sequence>MERPTPTQSPTTPDVPQQPPLQIVKQGGVWVVETYRRGDGDGRVFSTHDTQIDAVRAAKSKMEAGTHPCTLRWETANSVSNLYWNPLFERLVVQYDELLDAWTAVPEQGTSAMCIEGSKQAICDKAKRVQRAYDFKHLRVCEATSHDFEERDHRFLRHDITASGVRFDPSKLNEQAMSVDEDDEHDDEQASDDNYVTPASPGQLGASIPDVTKVQFIDTDGCLHRYKTPWGDGTTAEILTVSRKYADDDSVRDAFELWLSRWRTVNSQPTVATIYETGTEPVPWVAYQTSDQTLESVGTDLPITRRLSVLSQLGSVVKTVSEDIAAPVCGIHPARLYLHNSGRDERVTVSQLGIEWEVQRATGTHQPTPFTAPEQISGQLTSTTGVYQVGAVAYWLLCESLPITADHNIAGAITRGDIPSPRPVTDVPSDVVPIINDALATDPSDRYDSTELFSKDLLRVL</sequence>
<feature type="region of interest" description="Disordered" evidence="1">
    <location>
        <begin position="1"/>
        <end position="20"/>
    </location>
</feature>
<feature type="compositionally biased region" description="Acidic residues" evidence="1">
    <location>
        <begin position="179"/>
        <end position="191"/>
    </location>
</feature>
<accession>A0ABD5X8W9</accession>
<evidence type="ECO:0000313" key="3">
    <source>
        <dbReference type="Proteomes" id="UP001596414"/>
    </source>
</evidence>
<reference evidence="2 3" key="1">
    <citation type="journal article" date="2014" name="Int. J. Syst. Evol. Microbiol.">
        <title>Complete genome sequence of Corynebacterium casei LMG S-19264T (=DSM 44701T), isolated from a smear-ripened cheese.</title>
        <authorList>
            <consortium name="US DOE Joint Genome Institute (JGI-PGF)"/>
            <person name="Walter F."/>
            <person name="Albersmeier A."/>
            <person name="Kalinowski J."/>
            <person name="Ruckert C."/>
        </authorList>
    </citation>
    <scope>NUCLEOTIDE SEQUENCE [LARGE SCALE GENOMIC DNA]</scope>
    <source>
        <strain evidence="2 3">CGMCC 4.7215</strain>
    </source>
</reference>
<evidence type="ECO:0008006" key="4">
    <source>
        <dbReference type="Google" id="ProtNLM"/>
    </source>
</evidence>
<dbReference type="EMBL" id="JBHSZQ010000051">
    <property type="protein sequence ID" value="MFC7127640.1"/>
    <property type="molecule type" value="Genomic_DNA"/>
</dbReference>
<evidence type="ECO:0000313" key="2">
    <source>
        <dbReference type="EMBL" id="MFC7127640.1"/>
    </source>
</evidence>